<dbReference type="AlphaFoldDB" id="A0A1L5FDZ0"/>
<evidence type="ECO:0000256" key="8">
    <source>
        <dbReference type="PIRNR" id="PIRNR006256"/>
    </source>
</evidence>
<dbReference type="PANTHER" id="PTHR42959:SF1">
    <property type="entry name" value="CARBAMOYLTRANSFERASE HYPF"/>
    <property type="match status" value="1"/>
</dbReference>
<dbReference type="Gene3D" id="3.90.870.50">
    <property type="match status" value="1"/>
</dbReference>
<dbReference type="GO" id="GO:0003725">
    <property type="term" value="F:double-stranded RNA binding"/>
    <property type="evidence" value="ECO:0007669"/>
    <property type="project" value="InterPro"/>
</dbReference>
<dbReference type="InterPro" id="IPR036046">
    <property type="entry name" value="Acylphosphatase-like_dom_sf"/>
</dbReference>
<evidence type="ECO:0000256" key="9">
    <source>
        <dbReference type="PROSITE-ProRule" id="PRU00520"/>
    </source>
</evidence>
<dbReference type="FunFam" id="3.30.420.40:FF:000124">
    <property type="entry name" value="Carbamoyltransferase HypF"/>
    <property type="match status" value="1"/>
</dbReference>
<dbReference type="PROSITE" id="PS51160">
    <property type="entry name" value="ACYLPHOSPHATASE_3"/>
    <property type="match status" value="1"/>
</dbReference>
<comment type="pathway">
    <text evidence="1">Protein modification; [NiFe] hydrogenase maturation.</text>
</comment>
<keyword evidence="3" id="KW-0436">Ligase</keyword>
<dbReference type="Pfam" id="PF00708">
    <property type="entry name" value="Acylphosphatase"/>
    <property type="match status" value="1"/>
</dbReference>
<sequence length="761" mass="86418">MNDEQKDKYKKRYLINVYGVVQGIGFRPFVYNTAKEYEICGWVNNSGGCVTIDITGTLDNVKKFILKITKNAPPPAIINSVKCRTLEYLYYDDFNIRESSNENDTVKFILPDMSTCEDCARDIMNDAGRRYRYAFTSCTKCGPRYSVIKVLPYDRKNTTMDYFKMCGNCEDEYTNPLDGRFHSETNCCRECGPSLVLINNKNQTEKCGDVIDKTIELIKLGKIVAIKGIGGFHLVCNGRNKKAISELRNRKKRPNKPLAVMMKEIHTVKEFCELNKKEEQILTSRKKPIVLLKKKSNINLPDNIAPGQRKLGVMLPYTPIHYLILEKELDILIMTSANISGSPVEYKNNSAFKNLKDVADYFLMHDREIYIPIDDSVVKVFNDEECVIRSGRGYAPSMENIKVGDNIIALGPEEKNSISLSKNGYVYTSQYMGNLQNFNCYKNYEYVLNHLCKLLDISPKVLVEDMHPFYISSKYGNNKDRKIIKVQHHHAHMASCMAEHNVEGKVIGVIYDGTGFGVDGNIWGGEFFIAAGYNFNRVGHFEYVSIQGGDTSIKQPWRCAVSYLYFFGYSINEFISDIDKDKFDIIIQALKTSLNCYKSSSVGRFFDCISALIGLVRSITYDGEAAIALENIMDENVHECYNYKIKDEGNVFLVEIKDIIHGVLVDINNSVKKSTISAKFHNTISKLTCDLVFKLSKLYKIYKVVLSGGVFENEHLLKSIYNELKKAGLEVFFNSKTPINDGGISFGQIVIADEIIKKEGM</sequence>
<dbReference type="GO" id="GO:0016874">
    <property type="term" value="F:ligase activity"/>
    <property type="evidence" value="ECO:0007669"/>
    <property type="project" value="UniProtKB-UniRule"/>
</dbReference>
<comment type="similarity">
    <text evidence="2 8">Belongs to the carbamoyltransferase HypF family.</text>
</comment>
<dbReference type="InterPro" id="IPR043129">
    <property type="entry name" value="ATPase_NBD"/>
</dbReference>
<evidence type="ECO:0000259" key="11">
    <source>
        <dbReference type="PROSITE" id="PS51163"/>
    </source>
</evidence>
<dbReference type="InterPro" id="IPR006070">
    <property type="entry name" value="Sua5-like_dom"/>
</dbReference>
<dbReference type="SUPFAM" id="SSF55821">
    <property type="entry name" value="YrdC/RibB"/>
    <property type="match status" value="1"/>
</dbReference>
<evidence type="ECO:0000256" key="3">
    <source>
        <dbReference type="ARBA" id="ARBA00022598"/>
    </source>
</evidence>
<evidence type="ECO:0000256" key="1">
    <source>
        <dbReference type="ARBA" id="ARBA00004711"/>
    </source>
</evidence>
<dbReference type="GO" id="GO:0008270">
    <property type="term" value="F:zinc ion binding"/>
    <property type="evidence" value="ECO:0007669"/>
    <property type="project" value="UniProtKB-KW"/>
</dbReference>
<feature type="active site" evidence="9">
    <location>
        <position position="27"/>
    </location>
</feature>
<evidence type="ECO:0000313" key="12">
    <source>
        <dbReference type="EMBL" id="APM41229.1"/>
    </source>
</evidence>
<keyword evidence="12" id="KW-0808">Transferase</keyword>
<protein>
    <recommendedName>
        <fullName evidence="8">Carbamoyltransferase</fullName>
        <ecNumber evidence="8">6.2.-.-</ecNumber>
    </recommendedName>
</protein>
<dbReference type="UniPathway" id="UPA00335"/>
<dbReference type="Pfam" id="PF01300">
    <property type="entry name" value="Sua5_yciO_yrdC"/>
    <property type="match status" value="1"/>
</dbReference>
<dbReference type="Pfam" id="PF07503">
    <property type="entry name" value="zf-HYPF"/>
    <property type="match status" value="2"/>
</dbReference>
<keyword evidence="9" id="KW-0378">Hydrolase</keyword>
<evidence type="ECO:0000256" key="6">
    <source>
        <dbReference type="ARBA" id="ARBA00022833"/>
    </source>
</evidence>
<organism evidence="12 13">
    <name type="scientific">Clostridium kluyveri</name>
    <dbReference type="NCBI Taxonomy" id="1534"/>
    <lineage>
        <taxon>Bacteria</taxon>
        <taxon>Bacillati</taxon>
        <taxon>Bacillota</taxon>
        <taxon>Clostridia</taxon>
        <taxon>Eubacteriales</taxon>
        <taxon>Clostridiaceae</taxon>
        <taxon>Clostridium</taxon>
    </lineage>
</organism>
<comment type="catalytic activity">
    <reaction evidence="9">
        <text>an acyl phosphate + H2O = a carboxylate + phosphate + H(+)</text>
        <dbReference type="Rhea" id="RHEA:14965"/>
        <dbReference type="ChEBI" id="CHEBI:15377"/>
        <dbReference type="ChEBI" id="CHEBI:15378"/>
        <dbReference type="ChEBI" id="CHEBI:29067"/>
        <dbReference type="ChEBI" id="CHEBI:43474"/>
        <dbReference type="ChEBI" id="CHEBI:59918"/>
        <dbReference type="EC" id="3.6.1.7"/>
    </reaction>
</comment>
<evidence type="ECO:0000256" key="5">
    <source>
        <dbReference type="ARBA" id="ARBA00022771"/>
    </source>
</evidence>
<evidence type="ECO:0000256" key="4">
    <source>
        <dbReference type="ARBA" id="ARBA00022723"/>
    </source>
</evidence>
<keyword evidence="4" id="KW-0479">Metal-binding</keyword>
<dbReference type="OrthoDB" id="9808093at2"/>
<dbReference type="NCBIfam" id="TIGR00143">
    <property type="entry name" value="hypF"/>
    <property type="match status" value="1"/>
</dbReference>
<proteinExistence type="inferred from homology"/>
<dbReference type="InterPro" id="IPR041440">
    <property type="entry name" value="HypF_C"/>
</dbReference>
<dbReference type="GO" id="GO:0016743">
    <property type="term" value="F:carboxyl- or carbamoyltransferase activity"/>
    <property type="evidence" value="ECO:0007669"/>
    <property type="project" value="UniProtKB-UniRule"/>
</dbReference>
<dbReference type="Pfam" id="PF17788">
    <property type="entry name" value="HypF_C"/>
    <property type="match status" value="1"/>
</dbReference>
<comment type="catalytic activity">
    <reaction evidence="7">
        <text>C-terminal L-cysteinyl-[HypE protein] + carbamoyl phosphate + ATP + H2O = C-terminal S-carboxamide-L-cysteinyl-[HypE protein] + AMP + phosphate + diphosphate + H(+)</text>
        <dbReference type="Rhea" id="RHEA:55636"/>
        <dbReference type="Rhea" id="RHEA-COMP:14247"/>
        <dbReference type="Rhea" id="RHEA-COMP:14392"/>
        <dbReference type="ChEBI" id="CHEBI:15377"/>
        <dbReference type="ChEBI" id="CHEBI:15378"/>
        <dbReference type="ChEBI" id="CHEBI:30616"/>
        <dbReference type="ChEBI" id="CHEBI:33019"/>
        <dbReference type="ChEBI" id="CHEBI:43474"/>
        <dbReference type="ChEBI" id="CHEBI:58228"/>
        <dbReference type="ChEBI" id="CHEBI:76913"/>
        <dbReference type="ChEBI" id="CHEBI:139126"/>
        <dbReference type="ChEBI" id="CHEBI:456215"/>
    </reaction>
</comment>
<accession>A0A1L5FDZ0</accession>
<dbReference type="EMBL" id="CP018335">
    <property type="protein sequence ID" value="APM41229.1"/>
    <property type="molecule type" value="Genomic_DNA"/>
</dbReference>
<dbReference type="PANTHER" id="PTHR42959">
    <property type="entry name" value="CARBAMOYLTRANSFERASE"/>
    <property type="match status" value="1"/>
</dbReference>
<dbReference type="Gene3D" id="3.30.420.40">
    <property type="match status" value="1"/>
</dbReference>
<evidence type="ECO:0000259" key="10">
    <source>
        <dbReference type="PROSITE" id="PS51160"/>
    </source>
</evidence>
<dbReference type="InterPro" id="IPR011125">
    <property type="entry name" value="Znf_HypF"/>
</dbReference>
<gene>
    <name evidence="12" type="ORF">BS101_08790</name>
</gene>
<dbReference type="Proteomes" id="UP000184604">
    <property type="component" value="Chromosome"/>
</dbReference>
<dbReference type="Gene3D" id="3.30.420.360">
    <property type="match status" value="1"/>
</dbReference>
<dbReference type="GO" id="GO:0051604">
    <property type="term" value="P:protein maturation"/>
    <property type="evidence" value="ECO:0007669"/>
    <property type="project" value="TreeGrafter"/>
</dbReference>
<dbReference type="SUPFAM" id="SSF54975">
    <property type="entry name" value="Acylphosphatase/BLUF domain-like"/>
    <property type="match status" value="1"/>
</dbReference>
<reference evidence="12 13" key="1">
    <citation type="submission" date="2016-12" db="EMBL/GenBank/DDBJ databases">
        <title>Complete genome sequence of Clostridium kluyveri JZZ isolated from the pit mud of a Chinese flavor liquor-making factory.</title>
        <authorList>
            <person name="Wang Y."/>
        </authorList>
    </citation>
    <scope>NUCLEOTIDE SEQUENCE [LARGE SCALE GENOMIC DNA]</scope>
    <source>
        <strain evidence="12 13">JZZ</strain>
    </source>
</reference>
<dbReference type="PROSITE" id="PS51163">
    <property type="entry name" value="YRDC"/>
    <property type="match status" value="1"/>
</dbReference>
<dbReference type="InterPro" id="IPR004421">
    <property type="entry name" value="Carbamoyltransferase_HypF"/>
</dbReference>
<evidence type="ECO:0000256" key="7">
    <source>
        <dbReference type="ARBA" id="ARBA00048220"/>
    </source>
</evidence>
<dbReference type="InterPro" id="IPR001792">
    <property type="entry name" value="Acylphosphatase-like_dom"/>
</dbReference>
<feature type="active site" evidence="9">
    <location>
        <position position="44"/>
    </location>
</feature>
<evidence type="ECO:0000256" key="2">
    <source>
        <dbReference type="ARBA" id="ARBA00008097"/>
    </source>
</evidence>
<dbReference type="InterPro" id="IPR051060">
    <property type="entry name" value="Carbamoyltrans_HypF-like"/>
</dbReference>
<name>A0A1L5FDZ0_CLOKL</name>
<keyword evidence="6" id="KW-0862">Zinc</keyword>
<dbReference type="EC" id="6.2.-.-" evidence="8"/>
<feature type="domain" description="Acylphosphatase-like" evidence="10">
    <location>
        <begin position="12"/>
        <end position="98"/>
    </location>
</feature>
<dbReference type="GO" id="GO:0003998">
    <property type="term" value="F:acylphosphatase activity"/>
    <property type="evidence" value="ECO:0007669"/>
    <property type="project" value="UniProtKB-EC"/>
</dbReference>
<dbReference type="FunFam" id="3.30.110.120:FF:000001">
    <property type="entry name" value="Carbamoyltransferase HypF"/>
    <property type="match status" value="1"/>
</dbReference>
<dbReference type="InterPro" id="IPR017945">
    <property type="entry name" value="DHBP_synth_RibB-like_a/b_dom"/>
</dbReference>
<evidence type="ECO:0000313" key="13">
    <source>
        <dbReference type="Proteomes" id="UP000184604"/>
    </source>
</evidence>
<dbReference type="Pfam" id="PF22521">
    <property type="entry name" value="HypF_C_2"/>
    <property type="match status" value="1"/>
</dbReference>
<dbReference type="SUPFAM" id="SSF53067">
    <property type="entry name" value="Actin-like ATPase domain"/>
    <property type="match status" value="1"/>
</dbReference>
<feature type="domain" description="YrdC-like" evidence="11">
    <location>
        <begin position="208"/>
        <end position="393"/>
    </location>
</feature>
<dbReference type="InterPro" id="IPR055128">
    <property type="entry name" value="HypF_C_2"/>
</dbReference>
<keyword evidence="5" id="KW-0863">Zinc-finger</keyword>
<dbReference type="PIRSF" id="PIRSF006256">
    <property type="entry name" value="CMPcnvr_hdrg_mat"/>
    <property type="match status" value="1"/>
</dbReference>
<dbReference type="Gene3D" id="3.30.110.120">
    <property type="match status" value="1"/>
</dbReference>